<keyword evidence="2" id="KW-1185">Reference proteome</keyword>
<gene>
    <name evidence="1" type="ORF">L596_016159</name>
</gene>
<comment type="caution">
    <text evidence="1">The sequence shown here is derived from an EMBL/GenBank/DDBJ whole genome shotgun (WGS) entry which is preliminary data.</text>
</comment>
<reference evidence="1 2" key="1">
    <citation type="journal article" date="2015" name="Genome Biol.">
        <title>Comparative genomics of Steinernema reveals deeply conserved gene regulatory networks.</title>
        <authorList>
            <person name="Dillman A.R."/>
            <person name="Macchietto M."/>
            <person name="Porter C.F."/>
            <person name="Rogers A."/>
            <person name="Williams B."/>
            <person name="Antoshechkin I."/>
            <person name="Lee M.M."/>
            <person name="Goodwin Z."/>
            <person name="Lu X."/>
            <person name="Lewis E.E."/>
            <person name="Goodrich-Blair H."/>
            <person name="Stock S.P."/>
            <person name="Adams B.J."/>
            <person name="Sternberg P.W."/>
            <person name="Mortazavi A."/>
        </authorList>
    </citation>
    <scope>NUCLEOTIDE SEQUENCE [LARGE SCALE GENOMIC DNA]</scope>
    <source>
        <strain evidence="1 2">ALL</strain>
    </source>
</reference>
<proteinExistence type="predicted"/>
<organism evidence="1 2">
    <name type="scientific">Steinernema carpocapsae</name>
    <name type="common">Entomopathogenic nematode</name>
    <dbReference type="NCBI Taxonomy" id="34508"/>
    <lineage>
        <taxon>Eukaryota</taxon>
        <taxon>Metazoa</taxon>
        <taxon>Ecdysozoa</taxon>
        <taxon>Nematoda</taxon>
        <taxon>Chromadorea</taxon>
        <taxon>Rhabditida</taxon>
        <taxon>Tylenchina</taxon>
        <taxon>Panagrolaimomorpha</taxon>
        <taxon>Strongyloidoidea</taxon>
        <taxon>Steinernematidae</taxon>
        <taxon>Steinernema</taxon>
    </lineage>
</organism>
<sequence length="129" mass="14440">MQHMAPTNSSGINQIMRQLSAVIQLQAAHARRDELRAIPRLEGFEGAAKVKEFFDSFEDATLGGTSQERTKLLRQKCRNRAQHLLEDLLESVGNHYDALKASLSPFQGLPQDRFHGGFAELPRTANIII</sequence>
<dbReference type="EMBL" id="AZBU02000004">
    <property type="protein sequence ID" value="TKR82432.1"/>
    <property type="molecule type" value="Genomic_DNA"/>
</dbReference>
<accession>A0A4U5NI52</accession>
<protein>
    <submittedName>
        <fullName evidence="1">Uncharacterized protein</fullName>
    </submittedName>
</protein>
<reference evidence="1 2" key="2">
    <citation type="journal article" date="2019" name="G3 (Bethesda)">
        <title>Hybrid Assembly of the Genome of the Entomopathogenic Nematode Steinernema carpocapsae Identifies the X-Chromosome.</title>
        <authorList>
            <person name="Serra L."/>
            <person name="Macchietto M."/>
            <person name="Macias-Munoz A."/>
            <person name="McGill C.J."/>
            <person name="Rodriguez I.M."/>
            <person name="Rodriguez B."/>
            <person name="Murad R."/>
            <person name="Mortazavi A."/>
        </authorList>
    </citation>
    <scope>NUCLEOTIDE SEQUENCE [LARGE SCALE GENOMIC DNA]</scope>
    <source>
        <strain evidence="1 2">ALL</strain>
    </source>
</reference>
<dbReference type="AlphaFoldDB" id="A0A4U5NI52"/>
<evidence type="ECO:0000313" key="2">
    <source>
        <dbReference type="Proteomes" id="UP000298663"/>
    </source>
</evidence>
<name>A0A4U5NI52_STECR</name>
<evidence type="ECO:0000313" key="1">
    <source>
        <dbReference type="EMBL" id="TKR82432.1"/>
    </source>
</evidence>
<dbReference type="Proteomes" id="UP000298663">
    <property type="component" value="Unassembled WGS sequence"/>
</dbReference>